<dbReference type="OrthoDB" id="1194650at2759"/>
<reference evidence="7" key="2">
    <citation type="journal article" date="2017" name="J. Anim. Genet.">
        <title>Multiple reference genome sequences of hot pepper reveal the massive evolution of plant disease resistance genes by retroduplication.</title>
        <authorList>
            <person name="Kim S."/>
            <person name="Park J."/>
            <person name="Yeom S.-I."/>
            <person name="Kim Y.-M."/>
            <person name="Seo E."/>
            <person name="Kim K.-T."/>
            <person name="Kim M.-S."/>
            <person name="Lee J.M."/>
            <person name="Cheong K."/>
            <person name="Shin H.-S."/>
            <person name="Kim S.-B."/>
            <person name="Han K."/>
            <person name="Lee J."/>
            <person name="Park M."/>
            <person name="Lee H.-A."/>
            <person name="Lee H.-Y."/>
            <person name="Lee Y."/>
            <person name="Oh S."/>
            <person name="Lee J.H."/>
            <person name="Choi E."/>
            <person name="Choi E."/>
            <person name="Lee S.E."/>
            <person name="Jeon J."/>
            <person name="Kim H."/>
            <person name="Choi G."/>
            <person name="Song H."/>
            <person name="Lee J."/>
            <person name="Lee S.-C."/>
            <person name="Kwon J.-K."/>
            <person name="Lee H.-Y."/>
            <person name="Koo N."/>
            <person name="Hong Y."/>
            <person name="Kim R.W."/>
            <person name="Kang W.-H."/>
            <person name="Huh J.H."/>
            <person name="Kang B.-C."/>
            <person name="Yang T.-J."/>
            <person name="Lee Y.-H."/>
            <person name="Bennetzen J.L."/>
            <person name="Choi D."/>
        </authorList>
    </citation>
    <scope>NUCLEOTIDE SEQUENCE [LARGE SCALE GENOMIC DNA]</scope>
    <source>
        <strain evidence="7">cv. PBC81</strain>
    </source>
</reference>
<dbReference type="Gene3D" id="3.40.395.10">
    <property type="entry name" value="Adenoviral Proteinase, Chain A"/>
    <property type="match status" value="1"/>
</dbReference>
<feature type="compositionally biased region" description="Basic and acidic residues" evidence="4">
    <location>
        <begin position="1"/>
        <end position="12"/>
    </location>
</feature>
<keyword evidence="2" id="KW-0645">Protease</keyword>
<comment type="caution">
    <text evidence="6">The sequence shown here is derived from an EMBL/GenBank/DDBJ whole genome shotgun (WGS) entry which is preliminary data.</text>
</comment>
<gene>
    <name evidence="6" type="ORF">CQW23_21369</name>
</gene>
<evidence type="ECO:0000256" key="2">
    <source>
        <dbReference type="ARBA" id="ARBA00022670"/>
    </source>
</evidence>
<evidence type="ECO:0000313" key="7">
    <source>
        <dbReference type="Proteomes" id="UP000224567"/>
    </source>
</evidence>
<comment type="similarity">
    <text evidence="1">Belongs to the peptidase C48 family.</text>
</comment>
<dbReference type="PANTHER" id="PTHR33022">
    <property type="entry name" value="DUF1985 DOMAIN-CONTAINING PROTEIN"/>
    <property type="match status" value="1"/>
</dbReference>
<keyword evidence="7" id="KW-1185">Reference proteome</keyword>
<evidence type="ECO:0000256" key="1">
    <source>
        <dbReference type="ARBA" id="ARBA00005234"/>
    </source>
</evidence>
<protein>
    <recommendedName>
        <fullName evidence="5">Ubiquitin-like protease family profile domain-containing protein</fullName>
    </recommendedName>
</protein>
<name>A0A2G2VXT4_CAPBA</name>
<accession>A0A2G2VXT4</accession>
<evidence type="ECO:0000313" key="6">
    <source>
        <dbReference type="EMBL" id="PHT37796.1"/>
    </source>
</evidence>
<feature type="domain" description="Ubiquitin-like protease family profile" evidence="5">
    <location>
        <begin position="1"/>
        <end position="233"/>
    </location>
</feature>
<organism evidence="6 7">
    <name type="scientific">Capsicum baccatum</name>
    <name type="common">Peruvian pepper</name>
    <dbReference type="NCBI Taxonomy" id="33114"/>
    <lineage>
        <taxon>Eukaryota</taxon>
        <taxon>Viridiplantae</taxon>
        <taxon>Streptophyta</taxon>
        <taxon>Embryophyta</taxon>
        <taxon>Tracheophyta</taxon>
        <taxon>Spermatophyta</taxon>
        <taxon>Magnoliopsida</taxon>
        <taxon>eudicotyledons</taxon>
        <taxon>Gunneridae</taxon>
        <taxon>Pentapetalae</taxon>
        <taxon>asterids</taxon>
        <taxon>lamiids</taxon>
        <taxon>Solanales</taxon>
        <taxon>Solanaceae</taxon>
        <taxon>Solanoideae</taxon>
        <taxon>Capsiceae</taxon>
        <taxon>Capsicum</taxon>
    </lineage>
</organism>
<dbReference type="SUPFAM" id="SSF54001">
    <property type="entry name" value="Cysteine proteinases"/>
    <property type="match status" value="1"/>
</dbReference>
<dbReference type="GO" id="GO:0006508">
    <property type="term" value="P:proteolysis"/>
    <property type="evidence" value="ECO:0007669"/>
    <property type="project" value="UniProtKB-KW"/>
</dbReference>
<dbReference type="InterPro" id="IPR038765">
    <property type="entry name" value="Papain-like_cys_pep_sf"/>
</dbReference>
<feature type="compositionally biased region" description="Basic residues" evidence="4">
    <location>
        <begin position="13"/>
        <end position="22"/>
    </location>
</feature>
<dbReference type="Proteomes" id="UP000224567">
    <property type="component" value="Unassembled WGS sequence"/>
</dbReference>
<dbReference type="EMBL" id="MLFT02000009">
    <property type="protein sequence ID" value="PHT37796.1"/>
    <property type="molecule type" value="Genomic_DNA"/>
</dbReference>
<reference evidence="6 7" key="1">
    <citation type="journal article" date="2017" name="Genome Biol.">
        <title>New reference genome sequences of hot pepper reveal the massive evolution of plant disease-resistance genes by retroduplication.</title>
        <authorList>
            <person name="Kim S."/>
            <person name="Park J."/>
            <person name="Yeom S.I."/>
            <person name="Kim Y.M."/>
            <person name="Seo E."/>
            <person name="Kim K.T."/>
            <person name="Kim M.S."/>
            <person name="Lee J.M."/>
            <person name="Cheong K."/>
            <person name="Shin H.S."/>
            <person name="Kim S.B."/>
            <person name="Han K."/>
            <person name="Lee J."/>
            <person name="Park M."/>
            <person name="Lee H.A."/>
            <person name="Lee H.Y."/>
            <person name="Lee Y."/>
            <person name="Oh S."/>
            <person name="Lee J.H."/>
            <person name="Choi E."/>
            <person name="Choi E."/>
            <person name="Lee S.E."/>
            <person name="Jeon J."/>
            <person name="Kim H."/>
            <person name="Choi G."/>
            <person name="Song H."/>
            <person name="Lee J."/>
            <person name="Lee S.C."/>
            <person name="Kwon J.K."/>
            <person name="Lee H.Y."/>
            <person name="Koo N."/>
            <person name="Hong Y."/>
            <person name="Kim R.W."/>
            <person name="Kang W.H."/>
            <person name="Huh J.H."/>
            <person name="Kang B.C."/>
            <person name="Yang T.J."/>
            <person name="Lee Y.H."/>
            <person name="Bennetzen J.L."/>
            <person name="Choi D."/>
        </authorList>
    </citation>
    <scope>NUCLEOTIDE SEQUENCE [LARGE SCALE GENOMIC DNA]</scope>
    <source>
        <strain evidence="7">cv. PBC81</strain>
    </source>
</reference>
<keyword evidence="3" id="KW-0378">Hydrolase</keyword>
<dbReference type="PROSITE" id="PS50600">
    <property type="entry name" value="ULP_PROTEASE"/>
    <property type="match status" value="1"/>
</dbReference>
<feature type="region of interest" description="Disordered" evidence="4">
    <location>
        <begin position="1"/>
        <end position="22"/>
    </location>
</feature>
<evidence type="ECO:0000259" key="5">
    <source>
        <dbReference type="PROSITE" id="PS50600"/>
    </source>
</evidence>
<dbReference type="InterPro" id="IPR003653">
    <property type="entry name" value="Peptidase_C48_C"/>
</dbReference>
<dbReference type="AlphaFoldDB" id="A0A2G2VXT4"/>
<proteinExistence type="inferred from homology"/>
<evidence type="ECO:0000256" key="4">
    <source>
        <dbReference type="SAM" id="MobiDB-lite"/>
    </source>
</evidence>
<dbReference type="GO" id="GO:0008234">
    <property type="term" value="F:cysteine-type peptidase activity"/>
    <property type="evidence" value="ECO:0007669"/>
    <property type="project" value="InterPro"/>
</dbReference>
<evidence type="ECO:0000256" key="3">
    <source>
        <dbReference type="ARBA" id="ARBA00022801"/>
    </source>
</evidence>
<sequence>MIHPSDNREVKTPRPKLRIRRPSKFKESPYTKKFGSAAGSSASLIRIFSQKHPFLYHPIDGIIDTKIVKNFMEWIFVDLLKATAKRKGKVEHYKRGKSDIPMMHFGVEIVEDKNWFYTMGFADQTWTDSEKQHWVLAVLSFSERCIFLYDSYESSGHYAVVLAEIEKIAKIIALCLHGCDIYVKKGIDLQNHPRYKDKDSSDTFDVLFEDDLPQQPSESLDCGVFMVMYAECLSYGHKIIPTEFDPNALRTRYAALLWDYGIRKKEVNAISDVEAPLSPARQSRKTSVTEVFDV</sequence>
<dbReference type="Pfam" id="PF02902">
    <property type="entry name" value="Peptidase_C48"/>
    <property type="match status" value="1"/>
</dbReference>
<dbReference type="PANTHER" id="PTHR33022:SF26">
    <property type="entry name" value="UBIQUITIN-LIKE PROTEASE FAMILY PROFILE DOMAIN-CONTAINING PROTEIN"/>
    <property type="match status" value="1"/>
</dbReference>